<dbReference type="AlphaFoldDB" id="A0A9D9DAR2"/>
<dbReference type="EMBL" id="JADING010000121">
    <property type="protein sequence ID" value="MBO8414646.1"/>
    <property type="molecule type" value="Genomic_DNA"/>
</dbReference>
<protein>
    <submittedName>
        <fullName evidence="1">Uncharacterized protein</fullName>
    </submittedName>
</protein>
<dbReference type="Proteomes" id="UP000823629">
    <property type="component" value="Unassembled WGS sequence"/>
</dbReference>
<proteinExistence type="predicted"/>
<comment type="caution">
    <text evidence="1">The sequence shown here is derived from an EMBL/GenBank/DDBJ whole genome shotgun (WGS) entry which is preliminary data.</text>
</comment>
<dbReference type="SUPFAM" id="SSF51126">
    <property type="entry name" value="Pectin lyase-like"/>
    <property type="match status" value="1"/>
</dbReference>
<gene>
    <name evidence="1" type="ORF">IAC78_04170</name>
</gene>
<sequence>MKKKAIIILLFLPFIIALFAFITTTYLIRDVEQDITDIQFDYEANQYFDLSDGRVELKAEAVYNEKYPVSSGNDLVWSITGESDVASISSSGSTYYLNLLKQGQCQVTCSNEKGNVSKSFMANIIGSAGGVIINATPNFTMQGIDQERYVGLYDLSYSDLVKDQYQKVNSELQLSIEVYPEEVSLDDLVVETSSNVKFNAVDQTVKLLSSGESYVKFSRPGTAMPEVSYNFTVIDGVNVYSYDDLLMATNFSTEGESVVQRVNFESYQNAYDSNGSLRRQDTVLFGHHGSNIKQNTFSSEVYRFETTYNHDFLDAYNAEAPASGNPTFSTDIIAGLHIQKDYYGNGFVVNLHDLTYPYNELEQDGNLIATLDKSNLFRGPLVFYSLGVPYTEPEYADEAPLMTLFGQDNIGFYVEGDDITLNDVHFKNADFGNNYTNLQYTGTVLELDGNNITLKNSQIQNGRNVVRNYSGKNNLIENCLLSNGMEFLLRYGSNQGQEIDLSAQIDYSIGGKDYSMSKEEFLAPSDIMNLTKDYKADTLLSFGVCEKNQALDFLAGYGFNPNFSYTEEELIESTEILQKAFMNTNGFVNENGSANYAGDITVKDTFFYHSGIASIFLDSYPQGSYNEFNITSLLRLVIGIYITSFTKGNTLSMYPTKLNLVGDNRFYDWKQESAISFASMLAENISSLFSHIGFAGQPTVSEEDYFPLKAQLVEQTSIWKDDNGSKYVNLPIMKMGGGYNSSDVYIDGVKYEEASSELKDSLVNTKINSYIYALKQEVEHYSDPGNFLGDPEAIEDTVFLVMQRAACNILGFNDYEFISLDPTEGLYFNQYPSLDDLKERV</sequence>
<reference evidence="1" key="2">
    <citation type="journal article" date="2021" name="PeerJ">
        <title>Extensive microbial diversity within the chicken gut microbiome revealed by metagenomics and culture.</title>
        <authorList>
            <person name="Gilroy R."/>
            <person name="Ravi A."/>
            <person name="Getino M."/>
            <person name="Pursley I."/>
            <person name="Horton D.L."/>
            <person name="Alikhan N.F."/>
            <person name="Baker D."/>
            <person name="Gharbi K."/>
            <person name="Hall N."/>
            <person name="Watson M."/>
            <person name="Adriaenssens E.M."/>
            <person name="Foster-Nyarko E."/>
            <person name="Jarju S."/>
            <person name="Secka A."/>
            <person name="Antonio M."/>
            <person name="Oren A."/>
            <person name="Chaudhuri R.R."/>
            <person name="La Ragione R."/>
            <person name="Hildebrand F."/>
            <person name="Pallen M.J."/>
        </authorList>
    </citation>
    <scope>NUCLEOTIDE SEQUENCE</scope>
    <source>
        <strain evidence="1">1748</strain>
    </source>
</reference>
<name>A0A9D9DAR2_9BACL</name>
<reference evidence="1" key="1">
    <citation type="submission" date="2020-10" db="EMBL/GenBank/DDBJ databases">
        <authorList>
            <person name="Gilroy R."/>
        </authorList>
    </citation>
    <scope>NUCLEOTIDE SEQUENCE</scope>
    <source>
        <strain evidence="1">1748</strain>
    </source>
</reference>
<evidence type="ECO:0000313" key="1">
    <source>
        <dbReference type="EMBL" id="MBO8414646.1"/>
    </source>
</evidence>
<organism evidence="1 2">
    <name type="scientific">Candidatus Scatoplasma merdavium</name>
    <dbReference type="NCBI Taxonomy" id="2840932"/>
    <lineage>
        <taxon>Bacteria</taxon>
        <taxon>Bacillati</taxon>
        <taxon>Bacillota</taxon>
        <taxon>Bacilli</taxon>
        <taxon>Bacillales</taxon>
        <taxon>Candidatus Scatoplasma</taxon>
    </lineage>
</organism>
<dbReference type="InterPro" id="IPR011050">
    <property type="entry name" value="Pectin_lyase_fold/virulence"/>
</dbReference>
<evidence type="ECO:0000313" key="2">
    <source>
        <dbReference type="Proteomes" id="UP000823629"/>
    </source>
</evidence>
<accession>A0A9D9DAR2</accession>